<evidence type="ECO:0000313" key="1">
    <source>
        <dbReference type="EMBL" id="JAE35156.1"/>
    </source>
</evidence>
<dbReference type="AlphaFoldDB" id="A0A0A9HJY7"/>
<proteinExistence type="predicted"/>
<name>A0A0A9HJY7_ARUDO</name>
<dbReference type="EMBL" id="GBRH01162740">
    <property type="protein sequence ID" value="JAE35156.1"/>
    <property type="molecule type" value="Transcribed_RNA"/>
</dbReference>
<protein>
    <recommendedName>
        <fullName evidence="2">DUF4220 domain-containing protein</fullName>
    </recommendedName>
</protein>
<organism evidence="1">
    <name type="scientific">Arundo donax</name>
    <name type="common">Giant reed</name>
    <name type="synonym">Donax arundinaceus</name>
    <dbReference type="NCBI Taxonomy" id="35708"/>
    <lineage>
        <taxon>Eukaryota</taxon>
        <taxon>Viridiplantae</taxon>
        <taxon>Streptophyta</taxon>
        <taxon>Embryophyta</taxon>
        <taxon>Tracheophyta</taxon>
        <taxon>Spermatophyta</taxon>
        <taxon>Magnoliopsida</taxon>
        <taxon>Liliopsida</taxon>
        <taxon>Poales</taxon>
        <taxon>Poaceae</taxon>
        <taxon>PACMAD clade</taxon>
        <taxon>Arundinoideae</taxon>
        <taxon>Arundineae</taxon>
        <taxon>Arundo</taxon>
    </lineage>
</organism>
<sequence>MSPANLSFKQYSVLNLRCPLYLSLFAAPYLVVKTELVPNNLKQSIIEYLVQHDRGIADYAPLTNGKSALRRNNLFDQLSWACKSDSVAEVILTWHIATSIMEVKCSPRSEEESTSRRVAIRLSKYCAYLVAFHPELLPDNQDKAELVFEDMKKELKGILGCQEYYLSLWRARVKKIMERMRVEETMEATTDQGEIHVETGVQSDQNKVVMNGAKLGRLLIDEANSNGLETVWKVLADVWTELIIFVAPSGDEERVMKGHEDVLAQGGEFITMLWALTTHIGISRPAN</sequence>
<dbReference type="Pfam" id="PF04578">
    <property type="entry name" value="DUF594"/>
    <property type="match status" value="1"/>
</dbReference>
<reference evidence="1" key="1">
    <citation type="submission" date="2014-09" db="EMBL/GenBank/DDBJ databases">
        <authorList>
            <person name="Magalhaes I.L.F."/>
            <person name="Oliveira U."/>
            <person name="Santos F.R."/>
            <person name="Vidigal T.H.D.A."/>
            <person name="Brescovit A.D."/>
            <person name="Santos A.J."/>
        </authorList>
    </citation>
    <scope>NUCLEOTIDE SEQUENCE</scope>
    <source>
        <tissue evidence="1">Shoot tissue taken approximately 20 cm above the soil surface</tissue>
    </source>
</reference>
<evidence type="ECO:0008006" key="2">
    <source>
        <dbReference type="Google" id="ProtNLM"/>
    </source>
</evidence>
<accession>A0A0A9HJY7</accession>
<reference evidence="1" key="2">
    <citation type="journal article" date="2015" name="Data Brief">
        <title>Shoot transcriptome of the giant reed, Arundo donax.</title>
        <authorList>
            <person name="Barrero R.A."/>
            <person name="Guerrero F.D."/>
            <person name="Moolhuijzen P."/>
            <person name="Goolsby J.A."/>
            <person name="Tidwell J."/>
            <person name="Bellgard S.E."/>
            <person name="Bellgard M.I."/>
        </authorList>
    </citation>
    <scope>NUCLEOTIDE SEQUENCE</scope>
    <source>
        <tissue evidence="1">Shoot tissue taken approximately 20 cm above the soil surface</tissue>
    </source>
</reference>
<dbReference type="InterPro" id="IPR007658">
    <property type="entry name" value="DUF594"/>
</dbReference>
<dbReference type="PANTHER" id="PTHR31325">
    <property type="entry name" value="OS01G0798800 PROTEIN-RELATED"/>
    <property type="match status" value="1"/>
</dbReference>